<feature type="compositionally biased region" description="Polar residues" evidence="1">
    <location>
        <begin position="148"/>
        <end position="158"/>
    </location>
</feature>
<dbReference type="EMBL" id="JAQQWM010000009">
    <property type="protein sequence ID" value="KAK8048093.1"/>
    <property type="molecule type" value="Genomic_DNA"/>
</dbReference>
<keyword evidence="3" id="KW-1185">Reference proteome</keyword>
<reference evidence="2 3" key="1">
    <citation type="submission" date="2023-01" db="EMBL/GenBank/DDBJ databases">
        <title>Analysis of 21 Apiospora genomes using comparative genomics revels a genus with tremendous synthesis potential of carbohydrate active enzymes and secondary metabolites.</title>
        <authorList>
            <person name="Sorensen T."/>
        </authorList>
    </citation>
    <scope>NUCLEOTIDE SEQUENCE [LARGE SCALE GENOMIC DNA]</scope>
    <source>
        <strain evidence="2 3">CBS 83171</strain>
    </source>
</reference>
<evidence type="ECO:0000256" key="1">
    <source>
        <dbReference type="SAM" id="MobiDB-lite"/>
    </source>
</evidence>
<accession>A0ABR1TQW7</accession>
<organism evidence="2 3">
    <name type="scientific">Apiospora saccharicola</name>
    <dbReference type="NCBI Taxonomy" id="335842"/>
    <lineage>
        <taxon>Eukaryota</taxon>
        <taxon>Fungi</taxon>
        <taxon>Dikarya</taxon>
        <taxon>Ascomycota</taxon>
        <taxon>Pezizomycotina</taxon>
        <taxon>Sordariomycetes</taxon>
        <taxon>Xylariomycetidae</taxon>
        <taxon>Amphisphaeriales</taxon>
        <taxon>Apiosporaceae</taxon>
        <taxon>Apiospora</taxon>
    </lineage>
</organism>
<evidence type="ECO:0000313" key="2">
    <source>
        <dbReference type="EMBL" id="KAK8048093.1"/>
    </source>
</evidence>
<name>A0ABR1TQW7_9PEZI</name>
<gene>
    <name evidence="2" type="ORF">PG996_016157</name>
</gene>
<dbReference type="Proteomes" id="UP001446871">
    <property type="component" value="Unassembled WGS sequence"/>
</dbReference>
<evidence type="ECO:0000313" key="3">
    <source>
        <dbReference type="Proteomes" id="UP001446871"/>
    </source>
</evidence>
<comment type="caution">
    <text evidence="2">The sequence shown here is derived from an EMBL/GenBank/DDBJ whole genome shotgun (WGS) entry which is preliminary data.</text>
</comment>
<proteinExistence type="predicted"/>
<sequence>MLLGRAILKTPNPILVPAIQITRLLASIFRHIPGLKDVDITKVPLFGPILLGVQSALAARAAVDTAKQAMDEFAHGMVSVHRPMPFDSAVSAAGQHLLDRKSAALSGASTKTSFLAAQAQSLGGKLEKPFAAEKHPAGEVQTGPLELTPQTRTSTFIP</sequence>
<feature type="region of interest" description="Disordered" evidence="1">
    <location>
        <begin position="135"/>
        <end position="158"/>
    </location>
</feature>
<protein>
    <submittedName>
        <fullName evidence="2">Uncharacterized protein</fullName>
    </submittedName>
</protein>